<evidence type="ECO:0000313" key="14">
    <source>
        <dbReference type="EMBL" id="CAA9892998.1"/>
    </source>
</evidence>
<dbReference type="InterPro" id="IPR016174">
    <property type="entry name" value="Di-haem_cyt_TM"/>
</dbReference>
<feature type="transmembrane region" description="Helical" evidence="12">
    <location>
        <begin position="56"/>
        <end position="75"/>
    </location>
</feature>
<name>A0A8S0XW53_9GAMM</name>
<keyword evidence="10" id="KW-0408">Iron</keyword>
<evidence type="ECO:0000256" key="2">
    <source>
        <dbReference type="ARBA" id="ARBA00008622"/>
    </source>
</evidence>
<feature type="transmembrane region" description="Helical" evidence="12">
    <location>
        <begin position="152"/>
        <end position="171"/>
    </location>
</feature>
<dbReference type="InterPro" id="IPR011577">
    <property type="entry name" value="Cyt_b561_bac/Ni-Hgenase"/>
</dbReference>
<dbReference type="InterPro" id="IPR000516">
    <property type="entry name" value="Ni-dep_Hydgase_cyt-B"/>
</dbReference>
<comment type="caution">
    <text evidence="14">The sequence shown here is derived from an EMBL/GenBank/DDBJ whole genome shotgun (WGS) entry which is preliminary data.</text>
</comment>
<dbReference type="GO" id="GO:0005886">
    <property type="term" value="C:plasma membrane"/>
    <property type="evidence" value="ECO:0007669"/>
    <property type="project" value="UniProtKB-SubCell"/>
</dbReference>
<dbReference type="GO" id="GO:0005506">
    <property type="term" value="F:iron ion binding"/>
    <property type="evidence" value="ECO:0007669"/>
    <property type="project" value="InterPro"/>
</dbReference>
<dbReference type="GO" id="GO:0009055">
    <property type="term" value="F:electron transfer activity"/>
    <property type="evidence" value="ECO:0007669"/>
    <property type="project" value="InterPro"/>
</dbReference>
<evidence type="ECO:0000313" key="15">
    <source>
        <dbReference type="Proteomes" id="UP000494216"/>
    </source>
</evidence>
<keyword evidence="6 12" id="KW-0812">Transmembrane</keyword>
<evidence type="ECO:0000256" key="10">
    <source>
        <dbReference type="ARBA" id="ARBA00023004"/>
    </source>
</evidence>
<evidence type="ECO:0000256" key="3">
    <source>
        <dbReference type="ARBA" id="ARBA00022448"/>
    </source>
</evidence>
<evidence type="ECO:0000256" key="4">
    <source>
        <dbReference type="ARBA" id="ARBA00022475"/>
    </source>
</evidence>
<proteinExistence type="inferred from homology"/>
<keyword evidence="15" id="KW-1185">Reference proteome</keyword>
<evidence type="ECO:0000256" key="12">
    <source>
        <dbReference type="SAM" id="Phobius"/>
    </source>
</evidence>
<feature type="transmembrane region" description="Helical" evidence="12">
    <location>
        <begin position="120"/>
        <end position="140"/>
    </location>
</feature>
<organism evidence="14 15">
    <name type="scientific">Candidatus Methylobacter favarea</name>
    <dbReference type="NCBI Taxonomy" id="2707345"/>
    <lineage>
        <taxon>Bacteria</taxon>
        <taxon>Pseudomonadati</taxon>
        <taxon>Pseudomonadota</taxon>
        <taxon>Gammaproteobacteria</taxon>
        <taxon>Methylococcales</taxon>
        <taxon>Methylococcaceae</taxon>
        <taxon>Methylobacter</taxon>
    </lineage>
</organism>
<protein>
    <submittedName>
        <fullName evidence="14">Putative Cytochrome b</fullName>
    </submittedName>
</protein>
<dbReference type="AlphaFoldDB" id="A0A8S0XW53"/>
<dbReference type="PANTHER" id="PTHR30485">
    <property type="entry name" value="NI/FE-HYDROGENASE 1 B-TYPE CYTOCHROME SUBUNIT"/>
    <property type="match status" value="1"/>
</dbReference>
<dbReference type="PANTHER" id="PTHR30485:SF2">
    <property type="entry name" value="BLL0597 PROTEIN"/>
    <property type="match status" value="1"/>
</dbReference>
<dbReference type="GO" id="GO:0020037">
    <property type="term" value="F:heme binding"/>
    <property type="evidence" value="ECO:0007669"/>
    <property type="project" value="TreeGrafter"/>
</dbReference>
<comment type="subcellular location">
    <subcellularLocation>
        <location evidence="1">Cell membrane</location>
        <topology evidence="1">Multi-pass membrane protein</topology>
    </subcellularLocation>
</comment>
<keyword evidence="5" id="KW-0349">Heme</keyword>
<keyword evidence="7" id="KW-0479">Metal-binding</keyword>
<evidence type="ECO:0000256" key="1">
    <source>
        <dbReference type="ARBA" id="ARBA00004651"/>
    </source>
</evidence>
<evidence type="ECO:0000256" key="8">
    <source>
        <dbReference type="ARBA" id="ARBA00022982"/>
    </source>
</evidence>
<evidence type="ECO:0000259" key="13">
    <source>
        <dbReference type="Pfam" id="PF01292"/>
    </source>
</evidence>
<comment type="similarity">
    <text evidence="2">Belongs to the HupC/HyaC/HydC family.</text>
</comment>
<dbReference type="RefSeq" id="WP_174627698.1">
    <property type="nucleotide sequence ID" value="NZ_CADCXN010000125.1"/>
</dbReference>
<dbReference type="SUPFAM" id="SSF81342">
    <property type="entry name" value="Transmembrane di-heme cytochromes"/>
    <property type="match status" value="1"/>
</dbReference>
<accession>A0A8S0XW53</accession>
<evidence type="ECO:0000256" key="6">
    <source>
        <dbReference type="ARBA" id="ARBA00022692"/>
    </source>
</evidence>
<evidence type="ECO:0000256" key="5">
    <source>
        <dbReference type="ARBA" id="ARBA00022617"/>
    </source>
</evidence>
<dbReference type="GO" id="GO:0022904">
    <property type="term" value="P:respiratory electron transport chain"/>
    <property type="evidence" value="ECO:0007669"/>
    <property type="project" value="InterPro"/>
</dbReference>
<dbReference type="Pfam" id="PF01292">
    <property type="entry name" value="Ni_hydr_CYTB"/>
    <property type="match status" value="1"/>
</dbReference>
<dbReference type="EMBL" id="CADCXN010000125">
    <property type="protein sequence ID" value="CAA9892998.1"/>
    <property type="molecule type" value="Genomic_DNA"/>
</dbReference>
<keyword evidence="11 12" id="KW-0472">Membrane</keyword>
<feature type="domain" description="Cytochrome b561 bacterial/Ni-hydrogenase" evidence="13">
    <location>
        <begin position="9"/>
        <end position="230"/>
    </location>
</feature>
<dbReference type="Proteomes" id="UP000494216">
    <property type="component" value="Unassembled WGS sequence"/>
</dbReference>
<keyword evidence="8" id="KW-0249">Electron transport</keyword>
<evidence type="ECO:0000256" key="11">
    <source>
        <dbReference type="ARBA" id="ARBA00023136"/>
    </source>
</evidence>
<gene>
    <name evidence="14" type="ORF">METHB2_900008</name>
</gene>
<keyword evidence="4" id="KW-1003">Cell membrane</keyword>
<feature type="transmembrane region" description="Helical" evidence="12">
    <location>
        <begin position="191"/>
        <end position="214"/>
    </location>
</feature>
<feature type="transmembrane region" description="Helical" evidence="12">
    <location>
        <begin position="16"/>
        <end position="36"/>
    </location>
</feature>
<evidence type="ECO:0000256" key="9">
    <source>
        <dbReference type="ARBA" id="ARBA00022989"/>
    </source>
</evidence>
<dbReference type="PRINTS" id="PR00161">
    <property type="entry name" value="NIHGNASECYTB"/>
</dbReference>
<keyword evidence="3" id="KW-0813">Transport</keyword>
<evidence type="ECO:0000256" key="7">
    <source>
        <dbReference type="ARBA" id="ARBA00022723"/>
    </source>
</evidence>
<reference evidence="14 15" key="1">
    <citation type="submission" date="2020-02" db="EMBL/GenBank/DDBJ databases">
        <authorList>
            <person name="Hogendoorn C."/>
        </authorList>
    </citation>
    <scope>NUCLEOTIDE SEQUENCE [LARGE SCALE GENOMIC DNA]</scope>
    <source>
        <strain evidence="14">METHB21</strain>
    </source>
</reference>
<dbReference type="Gene3D" id="1.20.950.20">
    <property type="entry name" value="Transmembrane di-heme cytochromes, Chain C"/>
    <property type="match status" value="1"/>
</dbReference>
<sequence length="247" mass="27631">MPELKSYAVWDVSTRWFHWINALCVIMLAFVGFMILNAGNLDISNAGKVALKKMHIWIGFVFVLNLTWRIVWAFLGNRYARWQSVFPGGRGYLHALRSYLAAFIAGRPEQYLGHNPAGRLGIAAVFLLITLQAITGLILAGTDLFYPPIGPWIAHWIAAPGIAPESLIPYAPERYDAASYESMRAFRKPFAVAHLYSFYGLVVVVILHVTAVIITELREGGSIISAMFTGRKIISKRPVDEERNGHD</sequence>
<dbReference type="InterPro" id="IPR051542">
    <property type="entry name" value="Hydrogenase_cytochrome"/>
</dbReference>
<keyword evidence="9 12" id="KW-1133">Transmembrane helix</keyword>